<accession>A0A103E6A0</accession>
<reference evidence="1 2" key="1">
    <citation type="submission" date="2015-11" db="EMBL/GenBank/DDBJ databases">
        <title>Expanding the genomic diversity of Burkholderia species for the development of highly accurate diagnostics.</title>
        <authorList>
            <person name="Sahl J."/>
            <person name="Keim P."/>
            <person name="Wagner D."/>
        </authorList>
    </citation>
    <scope>NUCLEOTIDE SEQUENCE [LARGE SCALE GENOMIC DNA]</scope>
    <source>
        <strain evidence="1 2">TSV85</strain>
    </source>
</reference>
<proteinExistence type="predicted"/>
<dbReference type="AlphaFoldDB" id="A0A103E6A0"/>
<gene>
    <name evidence="1" type="ORF">WS67_09025</name>
</gene>
<name>A0A103E6A0_9BURK</name>
<sequence>MQTEFERTARRVNAIFTGYDTRAIVMLRACPALLRDKDALRWFARVRESYADELELLLLYSPPNRPCSVTGEPAALGASSWPLRLDSTGTGEIVWPASDVYCPLAAQIGRMRNGTQADTATVSTWTLCEPPQESDGTGSGAPPTFLEALCASRQVGWLLPFRPDASAEQLVAAAHLDVGDLSRSVIDLSAIEAMTSATIAKQAHRAVGELVTSERAPCGIALGPTASAGLAPSDAHAWQVDAVEALLDEIANAVTTRWVTVFTRSAFSLRSRL</sequence>
<keyword evidence="2" id="KW-1185">Reference proteome</keyword>
<evidence type="ECO:0000313" key="2">
    <source>
        <dbReference type="Proteomes" id="UP000062788"/>
    </source>
</evidence>
<organism evidence="1 2">
    <name type="scientific">Burkholderia singularis</name>
    <dbReference type="NCBI Taxonomy" id="1503053"/>
    <lineage>
        <taxon>Bacteria</taxon>
        <taxon>Pseudomonadati</taxon>
        <taxon>Pseudomonadota</taxon>
        <taxon>Betaproteobacteria</taxon>
        <taxon>Burkholderiales</taxon>
        <taxon>Burkholderiaceae</taxon>
        <taxon>Burkholderia</taxon>
        <taxon>pseudomallei group</taxon>
    </lineage>
</organism>
<comment type="caution">
    <text evidence="1">The sequence shown here is derived from an EMBL/GenBank/DDBJ whole genome shotgun (WGS) entry which is preliminary data.</text>
</comment>
<evidence type="ECO:0000313" key="1">
    <source>
        <dbReference type="EMBL" id="KVE28831.1"/>
    </source>
</evidence>
<dbReference type="RefSeq" id="WP_059515291.1">
    <property type="nucleotide sequence ID" value="NZ_LOWA01000018.1"/>
</dbReference>
<dbReference type="EMBL" id="LOWA01000018">
    <property type="protein sequence ID" value="KVE28831.1"/>
    <property type="molecule type" value="Genomic_DNA"/>
</dbReference>
<protein>
    <submittedName>
        <fullName evidence="1">Uncharacterized protein</fullName>
    </submittedName>
</protein>
<dbReference type="Proteomes" id="UP000062788">
    <property type="component" value="Unassembled WGS sequence"/>
</dbReference>
<dbReference type="OrthoDB" id="9787738at2"/>